<dbReference type="GO" id="GO:0016020">
    <property type="term" value="C:membrane"/>
    <property type="evidence" value="ECO:0007669"/>
    <property type="project" value="UniProtKB-SubCell"/>
</dbReference>
<dbReference type="GO" id="GO:0055085">
    <property type="term" value="P:transmembrane transport"/>
    <property type="evidence" value="ECO:0007669"/>
    <property type="project" value="InterPro"/>
</dbReference>
<dbReference type="AlphaFoldDB" id="A0A6B2L7Y1"/>
<evidence type="ECO:0000256" key="3">
    <source>
        <dbReference type="ARBA" id="ARBA00022448"/>
    </source>
</evidence>
<keyword evidence="3" id="KW-0813">Transport</keyword>
<evidence type="ECO:0000256" key="1">
    <source>
        <dbReference type="ARBA" id="ARBA00004141"/>
    </source>
</evidence>
<dbReference type="Pfam" id="PF03547">
    <property type="entry name" value="Mem_trans"/>
    <property type="match status" value="1"/>
</dbReference>
<organism evidence="10">
    <name type="scientific">Arcella intermedia</name>
    <dbReference type="NCBI Taxonomy" id="1963864"/>
    <lineage>
        <taxon>Eukaryota</taxon>
        <taxon>Amoebozoa</taxon>
        <taxon>Tubulinea</taxon>
        <taxon>Elardia</taxon>
        <taxon>Arcellinida</taxon>
        <taxon>Sphaerothecina</taxon>
        <taxon>Arcellidae</taxon>
        <taxon>Arcella</taxon>
    </lineage>
</organism>
<evidence type="ECO:0000256" key="5">
    <source>
        <dbReference type="ARBA" id="ARBA00022989"/>
    </source>
</evidence>
<name>A0A6B2L7Y1_9EUKA</name>
<evidence type="ECO:0000256" key="7">
    <source>
        <dbReference type="ARBA" id="ARBA00025100"/>
    </source>
</evidence>
<feature type="transmembrane region" description="Helical" evidence="9">
    <location>
        <begin position="94"/>
        <end position="110"/>
    </location>
</feature>
<evidence type="ECO:0000256" key="4">
    <source>
        <dbReference type="ARBA" id="ARBA00022692"/>
    </source>
</evidence>
<comment type="subcellular location">
    <subcellularLocation>
        <location evidence="2">Endomembrane system</location>
    </subcellularLocation>
    <subcellularLocation>
        <location evidence="1">Membrane</location>
        <topology evidence="1">Multi-pass membrane protein</topology>
    </subcellularLocation>
</comment>
<dbReference type="PANTHER" id="PTHR31651">
    <property type="match status" value="1"/>
</dbReference>
<feature type="transmembrane region" description="Helical" evidence="9">
    <location>
        <begin position="59"/>
        <end position="82"/>
    </location>
</feature>
<proteinExistence type="inferred from homology"/>
<evidence type="ECO:0000256" key="2">
    <source>
        <dbReference type="ARBA" id="ARBA00004308"/>
    </source>
</evidence>
<keyword evidence="5 9" id="KW-1133">Transmembrane helix</keyword>
<feature type="transmembrane region" description="Helical" evidence="9">
    <location>
        <begin position="6"/>
        <end position="26"/>
    </location>
</feature>
<sequence>MAVLSVFALSFIGFLLVKVKIIEIGVVKSATRFLFVLPVPCLLISTLSKNLSLSTFSEYWAIAVFAILNYLIAMGLGMLMAYIIKPDADFKRSAVFVVASANVFVVPTYIAEYTCGPGGPLSHFPSSDTVFSFITIYANIHGLMLWTLGYRYLTYNKYTGDDPVEGIDEDETLALITSYKKSNFEKVKRFVKKVIEFFNPPLIGALGGLLIGLVPALKDLFYSPTTPYVFPYIMTVLHTLGSSSISCLLVLVGATFATTSISPISPPQPKKIIFAILFTRLVAIPSVQVGIIFLFSSLKVLPADPILKYVLYLVTPTPTNIDVLVITQLLDLEVKSVNFVVFWGYVLAIFTVTAWNVLFIYAVN</sequence>
<dbReference type="PANTHER" id="PTHR31651:SF33">
    <property type="entry name" value="PROTEIN PIN-LIKES 1"/>
    <property type="match status" value="1"/>
</dbReference>
<comment type="function">
    <text evidence="7">Involved in cellular auxin homeostasis by regulating auxin metabolism. Regulates intracellular auxin accumulation at the endoplasmic reticulum and thus auxin availability for nuclear auxin signaling.</text>
</comment>
<accession>A0A6B2L7Y1</accession>
<feature type="transmembrane region" description="Helical" evidence="9">
    <location>
        <begin position="197"/>
        <end position="217"/>
    </location>
</feature>
<keyword evidence="6 9" id="KW-0472">Membrane</keyword>
<dbReference type="InterPro" id="IPR004776">
    <property type="entry name" value="Mem_transp_PIN-like"/>
</dbReference>
<evidence type="ECO:0000313" key="10">
    <source>
        <dbReference type="EMBL" id="NDV32967.1"/>
    </source>
</evidence>
<reference evidence="10" key="1">
    <citation type="journal article" date="2020" name="J. Eukaryot. Microbiol.">
        <title>De novo Sequencing, Assembly and Annotation of the Transcriptome for the Free-Living Testate Amoeba Arcella intermedia.</title>
        <authorList>
            <person name="Ribeiro G.M."/>
            <person name="Porfirio-Sousa A.L."/>
            <person name="Maurer-Alcala X.X."/>
            <person name="Katz L.A."/>
            <person name="Lahr D.J.G."/>
        </authorList>
    </citation>
    <scope>NUCLEOTIDE SEQUENCE</scope>
</reference>
<dbReference type="InterPro" id="IPR045033">
    <property type="entry name" value="PILS1/3/4/5/7"/>
</dbReference>
<feature type="transmembrane region" description="Helical" evidence="9">
    <location>
        <begin position="130"/>
        <end position="148"/>
    </location>
</feature>
<dbReference type="GO" id="GO:0012505">
    <property type="term" value="C:endomembrane system"/>
    <property type="evidence" value="ECO:0007669"/>
    <property type="project" value="UniProtKB-SubCell"/>
</dbReference>
<evidence type="ECO:0000256" key="8">
    <source>
        <dbReference type="ARBA" id="ARBA00025752"/>
    </source>
</evidence>
<evidence type="ECO:0000256" key="6">
    <source>
        <dbReference type="ARBA" id="ARBA00023136"/>
    </source>
</evidence>
<evidence type="ECO:0000256" key="9">
    <source>
        <dbReference type="SAM" id="Phobius"/>
    </source>
</evidence>
<protein>
    <submittedName>
        <fullName evidence="10">Uncharacterized protein</fullName>
    </submittedName>
</protein>
<feature type="transmembrane region" description="Helical" evidence="9">
    <location>
        <begin position="342"/>
        <end position="363"/>
    </location>
</feature>
<comment type="similarity">
    <text evidence="8">Belongs to the auxin efflux carrier (TC 2.A.69.2) family.</text>
</comment>
<dbReference type="EMBL" id="GIBP01003998">
    <property type="protein sequence ID" value="NDV32967.1"/>
    <property type="molecule type" value="Transcribed_RNA"/>
</dbReference>
<feature type="transmembrane region" description="Helical" evidence="9">
    <location>
        <begin position="229"/>
        <end position="252"/>
    </location>
</feature>
<keyword evidence="4 9" id="KW-0812">Transmembrane</keyword>
<feature type="transmembrane region" description="Helical" evidence="9">
    <location>
        <begin position="272"/>
        <end position="295"/>
    </location>
</feature>